<accession>A0A2H1FDR5</accession>
<dbReference type="EMBL" id="LT841358">
    <property type="protein sequence ID" value="SMH70904.1"/>
    <property type="molecule type" value="Genomic_DNA"/>
</dbReference>
<organism evidence="2 3">
    <name type="scientific">Candidatus Nitrosotalea okcheonensis</name>
    <dbReference type="NCBI Taxonomy" id="1903276"/>
    <lineage>
        <taxon>Archaea</taxon>
        <taxon>Nitrososphaerota</taxon>
        <taxon>Nitrososphaeria</taxon>
        <taxon>Nitrosotaleales</taxon>
        <taxon>Nitrosotaleaceae</taxon>
        <taxon>Nitrosotalea</taxon>
    </lineage>
</organism>
<name>A0A2H1FDR5_9ARCH</name>
<dbReference type="Gene3D" id="3.30.160.60">
    <property type="entry name" value="Classic Zinc Finger"/>
    <property type="match status" value="1"/>
</dbReference>
<keyword evidence="3" id="KW-1185">Reference proteome</keyword>
<dbReference type="AlphaFoldDB" id="A0A2H1FDR5"/>
<evidence type="ECO:0000259" key="1">
    <source>
        <dbReference type="PROSITE" id="PS50157"/>
    </source>
</evidence>
<reference evidence="3" key="1">
    <citation type="submission" date="2017-03" db="EMBL/GenBank/DDBJ databases">
        <authorList>
            <person name="Herbold C."/>
        </authorList>
    </citation>
    <scope>NUCLEOTIDE SEQUENCE [LARGE SCALE GENOMIC DNA]</scope>
</reference>
<evidence type="ECO:0000313" key="2">
    <source>
        <dbReference type="EMBL" id="SMH70904.1"/>
    </source>
</evidence>
<dbReference type="InterPro" id="IPR013087">
    <property type="entry name" value="Znf_C2H2_type"/>
</dbReference>
<dbReference type="Proteomes" id="UP000230607">
    <property type="component" value="Chromosome 1"/>
</dbReference>
<dbReference type="PROSITE" id="PS00028">
    <property type="entry name" value="ZINC_FINGER_C2H2_1"/>
    <property type="match status" value="1"/>
</dbReference>
<protein>
    <recommendedName>
        <fullName evidence="1">C2H2-type domain-containing protein</fullName>
    </recommendedName>
</protein>
<feature type="domain" description="C2H2-type" evidence="1">
    <location>
        <begin position="10"/>
        <end position="32"/>
    </location>
</feature>
<sequence length="59" mass="6917">MILVLKATEKKCDICGSKFESSNKLSQHKESHKKRILLEGQRPPNLSNTRLQELWLWPQ</sequence>
<proteinExistence type="predicted"/>
<dbReference type="PROSITE" id="PS50157">
    <property type="entry name" value="ZINC_FINGER_C2H2_2"/>
    <property type="match status" value="1"/>
</dbReference>
<gene>
    <name evidence="2" type="ORF">NCS_10711</name>
</gene>
<evidence type="ECO:0000313" key="3">
    <source>
        <dbReference type="Proteomes" id="UP000230607"/>
    </source>
</evidence>